<evidence type="ECO:0000256" key="1">
    <source>
        <dbReference type="ARBA" id="ARBA00004613"/>
    </source>
</evidence>
<name>A0A668RWB4_OREAU</name>
<comment type="subcellular location">
    <subcellularLocation>
        <location evidence="1">Secreted</location>
    </subcellularLocation>
</comment>
<evidence type="ECO:0000256" key="2">
    <source>
        <dbReference type="ARBA" id="ARBA00022525"/>
    </source>
</evidence>
<dbReference type="PROSITE" id="PS51132">
    <property type="entry name" value="OLF"/>
    <property type="match status" value="1"/>
</dbReference>
<evidence type="ECO:0000313" key="6">
    <source>
        <dbReference type="Ensembl" id="ENSOABP00000006630.1"/>
    </source>
</evidence>
<protein>
    <recommendedName>
        <fullName evidence="5">Olfactomedin-like domain-containing protein</fullName>
    </recommendedName>
</protein>
<sequence length="462" mass="52484">MLPALLLLLLPALSPVLAWIVSAFTFLLKHAGTVIRYVSLMFFCFSGNVTASVSESGQCVCHVFLPDTTFPADRVEHMQEIVGFEAKLEVYLQDLTELTIRVNILESSPDKYIKLDFELLRIELREFEALVSQLKNSLNSSSPIFDSLYTEIHNMSLIVNQLESYDESNLAVFRIELAKLQKKLEDCQTEQELISPDIGNCNHTGILALSKPMVLQLNAQLSPGYIYGGWGKDSKPLRGSESMYFYGAYSSPSISDFYLYSNYDKLILRSAFKNHRTPSGWAGLGSNFAVRSNSLYYQRNSPLSMAKLNLTSSTYDYRVISAASSKFSYSYSASQFLDFAADENGLWVMYASEASKGKIVIAKIDEKSFGVEDEWNTDVYKEMVGNSFMACGVMYATRSVDVATEEIYYAFDTKTKEEKHLSIQFQKFQDKYTNLDYNPTDQKLYMYNNGYYVSYNVKFDKE</sequence>
<evidence type="ECO:0000313" key="7">
    <source>
        <dbReference type="Proteomes" id="UP000472276"/>
    </source>
</evidence>
<comment type="caution">
    <text evidence="3">Lacks conserved residue(s) required for the propagation of feature annotation.</text>
</comment>
<gene>
    <name evidence="6" type="primary">olfm4.2</name>
</gene>
<dbReference type="SMART" id="SM00284">
    <property type="entry name" value="OLF"/>
    <property type="match status" value="1"/>
</dbReference>
<keyword evidence="4" id="KW-0732">Signal</keyword>
<accession>A0A668RWB4</accession>
<dbReference type="Pfam" id="PF02191">
    <property type="entry name" value="OLF"/>
    <property type="match status" value="1"/>
</dbReference>
<reference evidence="6" key="2">
    <citation type="submission" date="2025-09" db="UniProtKB">
        <authorList>
            <consortium name="Ensembl"/>
        </authorList>
    </citation>
    <scope>IDENTIFICATION</scope>
</reference>
<organism evidence="6 7">
    <name type="scientific">Oreochromis aureus</name>
    <name type="common">Israeli tilapia</name>
    <name type="synonym">Chromis aureus</name>
    <dbReference type="NCBI Taxonomy" id="47969"/>
    <lineage>
        <taxon>Eukaryota</taxon>
        <taxon>Metazoa</taxon>
        <taxon>Chordata</taxon>
        <taxon>Craniata</taxon>
        <taxon>Vertebrata</taxon>
        <taxon>Euteleostomi</taxon>
        <taxon>Actinopterygii</taxon>
        <taxon>Neopterygii</taxon>
        <taxon>Teleostei</taxon>
        <taxon>Neoteleostei</taxon>
        <taxon>Acanthomorphata</taxon>
        <taxon>Ovalentaria</taxon>
        <taxon>Cichlomorphae</taxon>
        <taxon>Cichliformes</taxon>
        <taxon>Cichlidae</taxon>
        <taxon>African cichlids</taxon>
        <taxon>Pseudocrenilabrinae</taxon>
        <taxon>Oreochromini</taxon>
        <taxon>Oreochromis</taxon>
    </lineage>
</organism>
<keyword evidence="2" id="KW-0964">Secreted</keyword>
<dbReference type="PANTHER" id="PTHR23192:SF7">
    <property type="entry name" value="OLFACTOMEDIN-4"/>
    <property type="match status" value="1"/>
</dbReference>
<evidence type="ECO:0000259" key="5">
    <source>
        <dbReference type="PROSITE" id="PS51132"/>
    </source>
</evidence>
<dbReference type="GO" id="GO:0005615">
    <property type="term" value="C:extracellular space"/>
    <property type="evidence" value="ECO:0007669"/>
    <property type="project" value="TreeGrafter"/>
</dbReference>
<evidence type="ECO:0000256" key="3">
    <source>
        <dbReference type="PROSITE-ProRule" id="PRU00446"/>
    </source>
</evidence>
<dbReference type="GO" id="GO:0007165">
    <property type="term" value="P:signal transduction"/>
    <property type="evidence" value="ECO:0007669"/>
    <property type="project" value="TreeGrafter"/>
</dbReference>
<feature type="domain" description="Olfactomedin-like" evidence="5">
    <location>
        <begin position="200"/>
        <end position="461"/>
    </location>
</feature>
<dbReference type="InterPro" id="IPR003112">
    <property type="entry name" value="Olfac-like_dom"/>
</dbReference>
<dbReference type="InterPro" id="IPR050605">
    <property type="entry name" value="Olfactomedin-like_domain"/>
</dbReference>
<dbReference type="Ensembl" id="ENSOABT00000006862.2">
    <property type="protein sequence ID" value="ENSOABP00000006630.1"/>
    <property type="gene ID" value="ENSOABG00000003707.2"/>
</dbReference>
<proteinExistence type="predicted"/>
<keyword evidence="7" id="KW-1185">Reference proteome</keyword>
<feature type="signal peptide" evidence="4">
    <location>
        <begin position="1"/>
        <end position="18"/>
    </location>
</feature>
<dbReference type="OMA" id="LRITYGQ"/>
<dbReference type="AlphaFoldDB" id="A0A668RWB4"/>
<reference evidence="6" key="1">
    <citation type="submission" date="2025-08" db="UniProtKB">
        <authorList>
            <consortium name="Ensembl"/>
        </authorList>
    </citation>
    <scope>IDENTIFICATION</scope>
</reference>
<evidence type="ECO:0000256" key="4">
    <source>
        <dbReference type="SAM" id="SignalP"/>
    </source>
</evidence>
<dbReference type="Proteomes" id="UP000472276">
    <property type="component" value="Unassembled WGS sequence"/>
</dbReference>
<feature type="chain" id="PRO_5025554723" description="Olfactomedin-like domain-containing protein" evidence="4">
    <location>
        <begin position="19"/>
        <end position="462"/>
    </location>
</feature>
<dbReference type="PANTHER" id="PTHR23192">
    <property type="entry name" value="OLFACTOMEDIN-RELATED"/>
    <property type="match status" value="1"/>
</dbReference>